<dbReference type="AlphaFoldDB" id="I0IAV4"/>
<proteinExistence type="predicted"/>
<evidence type="ECO:0000313" key="3">
    <source>
        <dbReference type="EMBL" id="BAM02392.1"/>
    </source>
</evidence>
<keyword evidence="4" id="KW-1185">Reference proteome</keyword>
<sequence>MAHPRTPRRTLLAGGSGFLGGSLAAAMLRRGDRPEVLSRRPRPAGLDGRIGWHRWDGSTLGDWAGALDGADGIVNLAGRTVDCRKTRANQAEILRSRIDSCRVLGEACRAAAAPPPVWVQAATAHIVGDPRPKDRICDETTPPGPPEEMAPRVGTAWEKAFDAARLPTQRGVTLRISFVLGPGGGALGKLVRFTRMGLGGTVGPGDQWISWIHHADLDRLFLRALEDPSLSGVYVATAPKPVTNREFMAALRAAHRRPWSPPAPALCVRLFSRFVLDTDPELALEGRRCVPTRLVAEAGFAFEHPEVRAALADLA</sequence>
<dbReference type="eggNOG" id="COG1090">
    <property type="taxonomic scope" value="Bacteria"/>
</dbReference>
<dbReference type="InterPro" id="IPR001509">
    <property type="entry name" value="Epimerase_deHydtase"/>
</dbReference>
<dbReference type="KEGG" id="phm:PSMK_02330"/>
<evidence type="ECO:0000259" key="2">
    <source>
        <dbReference type="Pfam" id="PF08338"/>
    </source>
</evidence>
<accession>I0IAV4</accession>
<dbReference type="OrthoDB" id="9801773at2"/>
<name>I0IAV4_PHYMF</name>
<dbReference type="RefSeq" id="WP_014435612.1">
    <property type="nucleotide sequence ID" value="NC_017080.1"/>
</dbReference>
<dbReference type="PANTHER" id="PTHR11092">
    <property type="entry name" value="SUGAR NUCLEOTIDE EPIMERASE RELATED"/>
    <property type="match status" value="1"/>
</dbReference>
<evidence type="ECO:0000313" key="4">
    <source>
        <dbReference type="Proteomes" id="UP000007881"/>
    </source>
</evidence>
<evidence type="ECO:0008006" key="5">
    <source>
        <dbReference type="Google" id="ProtNLM"/>
    </source>
</evidence>
<evidence type="ECO:0000259" key="1">
    <source>
        <dbReference type="Pfam" id="PF01370"/>
    </source>
</evidence>
<dbReference type="PANTHER" id="PTHR11092:SF0">
    <property type="entry name" value="EPIMERASE FAMILY PROTEIN SDR39U1"/>
    <property type="match status" value="1"/>
</dbReference>
<feature type="domain" description="DUF1731" evidence="2">
    <location>
        <begin position="264"/>
        <end position="314"/>
    </location>
</feature>
<reference evidence="3 4" key="1">
    <citation type="submission" date="2012-02" db="EMBL/GenBank/DDBJ databases">
        <title>Complete genome sequence of Phycisphaera mikurensis NBRC 102666.</title>
        <authorList>
            <person name="Ankai A."/>
            <person name="Hosoyama A."/>
            <person name="Terui Y."/>
            <person name="Sekine M."/>
            <person name="Fukai R."/>
            <person name="Kato Y."/>
            <person name="Nakamura S."/>
            <person name="Yamada-Narita S."/>
            <person name="Kawakoshi A."/>
            <person name="Fukunaga Y."/>
            <person name="Yamazaki S."/>
            <person name="Fujita N."/>
        </authorList>
    </citation>
    <scope>NUCLEOTIDE SEQUENCE [LARGE SCALE GENOMIC DNA]</scope>
    <source>
        <strain evidence="4">NBRC 102666 / KCTC 22515 / FYK2301M01</strain>
    </source>
</reference>
<gene>
    <name evidence="3" type="ordered locus">PSMK_02330</name>
</gene>
<organism evidence="3 4">
    <name type="scientific">Phycisphaera mikurensis (strain NBRC 102666 / KCTC 22515 / FYK2301M01)</name>
    <dbReference type="NCBI Taxonomy" id="1142394"/>
    <lineage>
        <taxon>Bacteria</taxon>
        <taxon>Pseudomonadati</taxon>
        <taxon>Planctomycetota</taxon>
        <taxon>Phycisphaerae</taxon>
        <taxon>Phycisphaerales</taxon>
        <taxon>Phycisphaeraceae</taxon>
        <taxon>Phycisphaera</taxon>
    </lineage>
</organism>
<dbReference type="EMBL" id="AP012338">
    <property type="protein sequence ID" value="BAM02392.1"/>
    <property type="molecule type" value="Genomic_DNA"/>
</dbReference>
<dbReference type="InterPro" id="IPR036291">
    <property type="entry name" value="NAD(P)-bd_dom_sf"/>
</dbReference>
<dbReference type="SUPFAM" id="SSF51735">
    <property type="entry name" value="NAD(P)-binding Rossmann-fold domains"/>
    <property type="match status" value="1"/>
</dbReference>
<dbReference type="Gene3D" id="3.40.50.720">
    <property type="entry name" value="NAD(P)-binding Rossmann-like Domain"/>
    <property type="match status" value="1"/>
</dbReference>
<dbReference type="HOGENOM" id="CLU_047373_0_0_0"/>
<protein>
    <recommendedName>
        <fullName evidence="5">TIGR01777 family protein</fullName>
    </recommendedName>
</protein>
<dbReference type="PATRIC" id="fig|1142394.8.peg.237"/>
<dbReference type="InterPro" id="IPR013549">
    <property type="entry name" value="DUF1731"/>
</dbReference>
<dbReference type="STRING" id="1142394.PSMK_02330"/>
<dbReference type="Pfam" id="PF08338">
    <property type="entry name" value="DUF1731"/>
    <property type="match status" value="1"/>
</dbReference>
<feature type="domain" description="NAD-dependent epimerase/dehydratase" evidence="1">
    <location>
        <begin position="11"/>
        <end position="229"/>
    </location>
</feature>
<dbReference type="Pfam" id="PF01370">
    <property type="entry name" value="Epimerase"/>
    <property type="match status" value="1"/>
</dbReference>
<dbReference type="Proteomes" id="UP000007881">
    <property type="component" value="Chromosome"/>
</dbReference>